<dbReference type="EMBL" id="MRYD01000164">
    <property type="protein sequence ID" value="OSZ57806.1"/>
    <property type="molecule type" value="Genomic_DNA"/>
</dbReference>
<protein>
    <recommendedName>
        <fullName evidence="3">PBS lyase</fullName>
    </recommendedName>
</protein>
<organism evidence="1 2">
    <name type="scientific">Streptomyces pharetrae CZA14</name>
    <dbReference type="NCBI Taxonomy" id="1144883"/>
    <lineage>
        <taxon>Bacteria</taxon>
        <taxon>Bacillati</taxon>
        <taxon>Actinomycetota</taxon>
        <taxon>Actinomycetes</taxon>
        <taxon>Kitasatosporales</taxon>
        <taxon>Streptomycetaceae</taxon>
        <taxon>Streptomyces</taxon>
    </lineage>
</organism>
<dbReference type="Gene3D" id="1.25.10.10">
    <property type="entry name" value="Leucine-rich Repeat Variant"/>
    <property type="match status" value="1"/>
</dbReference>
<gene>
    <name evidence="1" type="ORF">OQI_25235</name>
</gene>
<proteinExistence type="predicted"/>
<sequence>MEATVIDWARLEHAYGTAEDVPELLQAMASRHADEREEALEELHSSLCHQGDVYSASAHAVPELARLALHGPGHRPELLWLLAAIADGAGRPDETAAAERAVATAVPSLLELARDPDPRTREAMVTLVAACGPRYALPVLPLLRARLAEEPEPRVRGVLVTALGLLDPSGSAREARARALLADPEPRVRLAAAEDLLRTAPLPLPGDLVEHAVTARLAVTHHHEPALWPRPYRPYGERLLEDPEAALRALALGLPIGYDIVDRWRDREPDVLPWALAATGPDERELLRLARLACALPPEGRARVRDHVRPHTASGDPAVRAAAVTALARAGAPEAVSKTVRLVAEAPEEAGTAYAVEAVTEVFGAAAEPVARAVAARLDSGTGPSPGTPLAPLARFPALAAPSASRLAELVGHGGHGYDVVTLLGAIGPRAGAGAERTLRQAAEADDEGLAGHAAVAHHRVTGDAAFAVSVLRPLLTGELRGWAVPRAGELGPAGAPLLPFVEECLAHGAPPARAGAAYAVWRITGRRTEDVLAPLTRQAVTSEAFHPVQRTAVRALTDLGLLPRHLVAPLRRAADSVRRVASDGGPDRGRPHEDYLVRDEVRRLLATAEVVG</sequence>
<dbReference type="InterPro" id="IPR011989">
    <property type="entry name" value="ARM-like"/>
</dbReference>
<dbReference type="RefSeq" id="WP_086171593.1">
    <property type="nucleotide sequence ID" value="NZ_MRYD01000164.1"/>
</dbReference>
<comment type="caution">
    <text evidence="1">The sequence shown here is derived from an EMBL/GenBank/DDBJ whole genome shotgun (WGS) entry which is preliminary data.</text>
</comment>
<evidence type="ECO:0000313" key="1">
    <source>
        <dbReference type="EMBL" id="OSZ57806.1"/>
    </source>
</evidence>
<dbReference type="SUPFAM" id="SSF48371">
    <property type="entry name" value="ARM repeat"/>
    <property type="match status" value="1"/>
</dbReference>
<name>A0ABX3YD13_9ACTN</name>
<evidence type="ECO:0008006" key="3">
    <source>
        <dbReference type="Google" id="ProtNLM"/>
    </source>
</evidence>
<reference evidence="1 2" key="1">
    <citation type="submission" date="2016-12" db="EMBL/GenBank/DDBJ databases">
        <title>Genome Mining:The Detection of Biosynthetic Gene Clusters to Aid in the Expression of Curamycin A produced by Streptomyces sp. strain CZA14.</title>
        <authorList>
            <person name="Durrell K.A."/>
            <person name="Kirby B.M."/>
            <person name="Khan W."/>
            <person name="Mthethwa T."/>
            <person name="Le Roes-Hill M."/>
        </authorList>
    </citation>
    <scope>NUCLEOTIDE SEQUENCE [LARGE SCALE GENOMIC DNA]</scope>
    <source>
        <strain evidence="1 2">CZA14</strain>
    </source>
</reference>
<accession>A0ABX3YD13</accession>
<dbReference type="InterPro" id="IPR016024">
    <property type="entry name" value="ARM-type_fold"/>
</dbReference>
<dbReference type="Proteomes" id="UP000194266">
    <property type="component" value="Unassembled WGS sequence"/>
</dbReference>
<keyword evidence="2" id="KW-1185">Reference proteome</keyword>
<evidence type="ECO:0000313" key="2">
    <source>
        <dbReference type="Proteomes" id="UP000194266"/>
    </source>
</evidence>